<sequence>MLAPLVDGMREAKPDKVSEEIVKAGAAPNDMYPEVFQSSDIAELPVKISSVEWDDDNTISEVTITKQESKLSMDSYGKLELIIRDADNEVKGTIFSTQVDNTWDDGSVNIFSVDGETNRLTGDIDTVYDEDAGDTFTAVVYKALDDEDEGLIFDETSGARIAYSDPYVETEVIAALVPNEDGEETENFSFYGVTYDGTRNIHGVNNWAVYGSSGGKDTTLHEENGRYYTNVIKDSNSTSFALSRKLSESVGTEGRVSVSVDLRTTGLGNMNIGLANQGTQFPDQTMYIISVDADGNVYAYGNNEESAAVLSTTEWTTVNAELDIDLGTITVTVGDNTVTSEVPAYRTTSVDVVPSSLSHMHIGMNTSNQPGGIQVSNLKVMKLRSREDLPVYTMEAVSDNESYGTVSCSTNGGEINTLVTVKAEPKAGMSFVNWKDSEGNIVSEEAEYTFRLRGNTSLRGCFGNNAVINAVDESGEVIQTIGEASGVPGEEYKVSALPQVIEKDGVFYELQLDGSGERTYTRSFTMGSDGDEIRTVTYARNEKMVYFAEAEEHKGNASSSGSEASNDENYSSGKAFRVDRTNLYSEYSDIELESDGYYTISIAYEGRGSNRSMGIYVDGEQIGTHATSGTERGIAEISLYLKAGTHTLQLRTSYNLSPTYDYVAITAERVGELSSYTVNAVDEYGRYIGELANGVGFIGDELTENVTAIIQGENGLYYKLDDDTVSEFKKQFTINGAEETVNVSYKTSEDNIVYYVEDIANASVSDTASGGMRGYVSGGSCAELATLSAGIYKFVVRYISDGNRNFVVRNMDSTLTAENNMLLSFINGNSEKNTEIVSDELILTEETTVGVSGYTNTLGRYNQSATIDYVYIIRTDVPAPSPVPAPTEAASPSPTATASPEATEAASPSPTATASPEATEEVSPSPTATASPDPEETEKPYPYTITECTVENGVLTVTTAGDGEPREAVMFVAYYDRENRLAGIRLEDVTETENEFVKTFDSALADGAERLKVIIWDKNTQAPYAKLYETEL</sequence>
<dbReference type="Pfam" id="PF18998">
    <property type="entry name" value="Flg_new_2"/>
    <property type="match status" value="1"/>
</dbReference>
<proteinExistence type="predicted"/>
<dbReference type="AlphaFoldDB" id="A0A9D1SE41"/>
<accession>A0A9D1SE41</accession>
<dbReference type="InterPro" id="IPR008979">
    <property type="entry name" value="Galactose-bd-like_sf"/>
</dbReference>
<evidence type="ECO:0000259" key="2">
    <source>
        <dbReference type="Pfam" id="PF18998"/>
    </source>
</evidence>
<dbReference type="Gene3D" id="2.60.120.260">
    <property type="entry name" value="Galactose-binding domain-like"/>
    <property type="match status" value="1"/>
</dbReference>
<dbReference type="EMBL" id="DVNB01000046">
    <property type="protein sequence ID" value="HIU57004.1"/>
    <property type="molecule type" value="Genomic_DNA"/>
</dbReference>
<dbReference type="SUPFAM" id="SSF49785">
    <property type="entry name" value="Galactose-binding domain-like"/>
    <property type="match status" value="1"/>
</dbReference>
<gene>
    <name evidence="3" type="ORF">IAA61_04220</name>
</gene>
<evidence type="ECO:0000256" key="1">
    <source>
        <dbReference type="SAM" id="MobiDB-lite"/>
    </source>
</evidence>
<feature type="compositionally biased region" description="Low complexity" evidence="1">
    <location>
        <begin position="886"/>
        <end position="932"/>
    </location>
</feature>
<feature type="region of interest" description="Disordered" evidence="1">
    <location>
        <begin position="882"/>
        <end position="940"/>
    </location>
</feature>
<protein>
    <recommendedName>
        <fullName evidence="2">Bacterial repeat domain-containing protein</fullName>
    </recommendedName>
</protein>
<evidence type="ECO:0000313" key="3">
    <source>
        <dbReference type="EMBL" id="HIU57004.1"/>
    </source>
</evidence>
<evidence type="ECO:0000313" key="4">
    <source>
        <dbReference type="Proteomes" id="UP000824109"/>
    </source>
</evidence>
<reference evidence="3" key="1">
    <citation type="submission" date="2020-10" db="EMBL/GenBank/DDBJ databases">
        <authorList>
            <person name="Gilroy R."/>
        </authorList>
    </citation>
    <scope>NUCLEOTIDE SEQUENCE</scope>
    <source>
        <strain evidence="3">USAMLcec3-3695</strain>
    </source>
</reference>
<comment type="caution">
    <text evidence="3">The sequence shown here is derived from an EMBL/GenBank/DDBJ whole genome shotgun (WGS) entry which is preliminary data.</text>
</comment>
<organism evidence="3 4">
    <name type="scientific">Candidatus Ornithomonoglobus merdipullorum</name>
    <dbReference type="NCBI Taxonomy" id="2840895"/>
    <lineage>
        <taxon>Bacteria</taxon>
        <taxon>Bacillati</taxon>
        <taxon>Bacillota</taxon>
        <taxon>Clostridia</taxon>
        <taxon>Candidatus Ornithomonoglobus</taxon>
    </lineage>
</organism>
<dbReference type="InterPro" id="IPR044060">
    <property type="entry name" value="Bacterial_rp_domain"/>
</dbReference>
<feature type="domain" description="Bacterial repeat" evidence="2">
    <location>
        <begin position="400"/>
        <end position="462"/>
    </location>
</feature>
<name>A0A9D1SE41_9FIRM</name>
<dbReference type="Proteomes" id="UP000824109">
    <property type="component" value="Unassembled WGS sequence"/>
</dbReference>
<reference evidence="3" key="2">
    <citation type="journal article" date="2021" name="PeerJ">
        <title>Extensive microbial diversity within the chicken gut microbiome revealed by metagenomics and culture.</title>
        <authorList>
            <person name="Gilroy R."/>
            <person name="Ravi A."/>
            <person name="Getino M."/>
            <person name="Pursley I."/>
            <person name="Horton D.L."/>
            <person name="Alikhan N.F."/>
            <person name="Baker D."/>
            <person name="Gharbi K."/>
            <person name="Hall N."/>
            <person name="Watson M."/>
            <person name="Adriaenssens E.M."/>
            <person name="Foster-Nyarko E."/>
            <person name="Jarju S."/>
            <person name="Secka A."/>
            <person name="Antonio M."/>
            <person name="Oren A."/>
            <person name="Chaudhuri R.R."/>
            <person name="La Ragione R."/>
            <person name="Hildebrand F."/>
            <person name="Pallen M.J."/>
        </authorList>
    </citation>
    <scope>NUCLEOTIDE SEQUENCE</scope>
    <source>
        <strain evidence="3">USAMLcec3-3695</strain>
    </source>
</reference>